<name>A0ABT9WSE9_9BACI</name>
<evidence type="ECO:0000313" key="1">
    <source>
        <dbReference type="EMBL" id="MDQ0176227.1"/>
    </source>
</evidence>
<dbReference type="RefSeq" id="WP_307229225.1">
    <property type="nucleotide sequence ID" value="NZ_JAUSTT010000011.1"/>
</dbReference>
<keyword evidence="2" id="KW-1185">Reference proteome</keyword>
<comment type="caution">
    <text evidence="1">The sequence shown here is derived from an EMBL/GenBank/DDBJ whole genome shotgun (WGS) entry which is preliminary data.</text>
</comment>
<sequence length="98" mass="11183">MILKVAKGDDVVFIDNEGEVLGKVKVSGDQPLAENISFVLNQATEIKYRGFLKGIPEELVVRDEKKPPKMNKAKDLYLKDYFIRDLKLQGFEVEVIKE</sequence>
<accession>A0ABT9WSE9</accession>
<reference evidence="1 2" key="1">
    <citation type="submission" date="2023-07" db="EMBL/GenBank/DDBJ databases">
        <title>Genomic Encyclopedia of Type Strains, Phase IV (KMG-IV): sequencing the most valuable type-strain genomes for metagenomic binning, comparative biology and taxonomic classification.</title>
        <authorList>
            <person name="Goeker M."/>
        </authorList>
    </citation>
    <scope>NUCLEOTIDE SEQUENCE [LARGE SCALE GENOMIC DNA]</scope>
    <source>
        <strain evidence="1 2">DSM 23837</strain>
    </source>
</reference>
<gene>
    <name evidence="1" type="ORF">J2S08_002064</name>
</gene>
<dbReference type="EMBL" id="JAUSTT010000011">
    <property type="protein sequence ID" value="MDQ0176227.1"/>
    <property type="molecule type" value="Genomic_DNA"/>
</dbReference>
<protein>
    <submittedName>
        <fullName evidence="1">Uncharacterized protein</fullName>
    </submittedName>
</protein>
<organism evidence="1 2">
    <name type="scientific">Bacillus chungangensis</name>
    <dbReference type="NCBI Taxonomy" id="587633"/>
    <lineage>
        <taxon>Bacteria</taxon>
        <taxon>Bacillati</taxon>
        <taxon>Bacillota</taxon>
        <taxon>Bacilli</taxon>
        <taxon>Bacillales</taxon>
        <taxon>Bacillaceae</taxon>
        <taxon>Bacillus</taxon>
    </lineage>
</organism>
<evidence type="ECO:0000313" key="2">
    <source>
        <dbReference type="Proteomes" id="UP001223586"/>
    </source>
</evidence>
<proteinExistence type="predicted"/>
<dbReference type="Proteomes" id="UP001223586">
    <property type="component" value="Unassembled WGS sequence"/>
</dbReference>